<dbReference type="PROSITE" id="PS51564">
    <property type="entry name" value="SAM_ICMT"/>
    <property type="match status" value="1"/>
</dbReference>
<dbReference type="PROSITE" id="PS51194">
    <property type="entry name" value="HELICASE_CTER"/>
    <property type="match status" value="1"/>
</dbReference>
<feature type="domain" description="Helicase ATP-binding" evidence="14">
    <location>
        <begin position="127"/>
        <end position="309"/>
    </location>
</feature>
<accession>A0A2X0MJW2</accession>
<evidence type="ECO:0000256" key="11">
    <source>
        <dbReference type="PROSITE-ProRule" id="PRU00552"/>
    </source>
</evidence>
<dbReference type="GO" id="GO:0032259">
    <property type="term" value="P:methylation"/>
    <property type="evidence" value="ECO:0007669"/>
    <property type="project" value="UniProtKB-KW"/>
</dbReference>
<dbReference type="InterPro" id="IPR025770">
    <property type="entry name" value="PPMT_MeTrfase"/>
</dbReference>
<evidence type="ECO:0000256" key="12">
    <source>
        <dbReference type="RuleBase" id="RU362022"/>
    </source>
</evidence>
<keyword evidence="4" id="KW-0378">Hydrolase</keyword>
<evidence type="ECO:0000259" key="14">
    <source>
        <dbReference type="PROSITE" id="PS51192"/>
    </source>
</evidence>
<dbReference type="Proteomes" id="UP000249464">
    <property type="component" value="Unassembled WGS sequence"/>
</dbReference>
<comment type="similarity">
    <text evidence="12">Belongs to the class VI-like SAM-binding methyltransferase superfamily. Isoprenylcysteine carboxyl methyltransferase family.</text>
</comment>
<keyword evidence="12" id="KW-0808">Transferase</keyword>
<evidence type="ECO:0000256" key="10">
    <source>
        <dbReference type="ARBA" id="ARBA00047984"/>
    </source>
</evidence>
<evidence type="ECO:0000256" key="3">
    <source>
        <dbReference type="ARBA" id="ARBA00022741"/>
    </source>
</evidence>
<dbReference type="AlphaFoldDB" id="A0A2X0MJW2"/>
<dbReference type="InterPro" id="IPR007269">
    <property type="entry name" value="ICMT_MeTrfase"/>
</dbReference>
<keyword evidence="12" id="KW-0949">S-adenosyl-L-methionine</keyword>
<dbReference type="InterPro" id="IPR027417">
    <property type="entry name" value="P-loop_NTPase"/>
</dbReference>
<dbReference type="PANTHER" id="PTHR47958">
    <property type="entry name" value="ATP-DEPENDENT RNA HELICASE DBP3"/>
    <property type="match status" value="1"/>
</dbReference>
<dbReference type="GO" id="GO:0003723">
    <property type="term" value="F:RNA binding"/>
    <property type="evidence" value="ECO:0007669"/>
    <property type="project" value="UniProtKB-KW"/>
</dbReference>
<comment type="catalytic activity">
    <reaction evidence="12">
        <text>[protein]-C-terminal S-[(2E,6E)-farnesyl]-L-cysteine + S-adenosyl-L-methionine = [protein]-C-terminal S-[(2E,6E)-farnesyl]-L-cysteine methyl ester + S-adenosyl-L-homocysteine</text>
        <dbReference type="Rhea" id="RHEA:21672"/>
        <dbReference type="Rhea" id="RHEA-COMP:12125"/>
        <dbReference type="Rhea" id="RHEA-COMP:12126"/>
        <dbReference type="ChEBI" id="CHEBI:57856"/>
        <dbReference type="ChEBI" id="CHEBI:59789"/>
        <dbReference type="ChEBI" id="CHEBI:90510"/>
        <dbReference type="ChEBI" id="CHEBI:90511"/>
        <dbReference type="EC" id="2.1.1.100"/>
    </reaction>
</comment>
<evidence type="ECO:0000256" key="8">
    <source>
        <dbReference type="ARBA" id="ARBA00022989"/>
    </source>
</evidence>
<dbReference type="Gene3D" id="1.20.120.1630">
    <property type="match status" value="1"/>
</dbReference>
<dbReference type="FunFam" id="3.40.50.300:FF:000849">
    <property type="entry name" value="ATP-dependent RNA helicase DBP5"/>
    <property type="match status" value="1"/>
</dbReference>
<evidence type="ECO:0000259" key="16">
    <source>
        <dbReference type="PROSITE" id="PS51195"/>
    </source>
</evidence>
<evidence type="ECO:0000256" key="7">
    <source>
        <dbReference type="ARBA" id="ARBA00022884"/>
    </source>
</evidence>
<dbReference type="InterPro" id="IPR001650">
    <property type="entry name" value="Helicase_C-like"/>
</dbReference>
<evidence type="ECO:0000256" key="6">
    <source>
        <dbReference type="ARBA" id="ARBA00022840"/>
    </source>
</evidence>
<dbReference type="PROSITE" id="PS51192">
    <property type="entry name" value="HELICASE_ATP_BIND_1"/>
    <property type="match status" value="1"/>
</dbReference>
<keyword evidence="7" id="KW-0694">RNA-binding</keyword>
<feature type="domain" description="DEAD-box RNA helicase Q" evidence="16">
    <location>
        <begin position="94"/>
        <end position="122"/>
    </location>
</feature>
<feature type="region of interest" description="Disordered" evidence="13">
    <location>
        <begin position="594"/>
        <end position="648"/>
    </location>
</feature>
<keyword evidence="8" id="KW-1133">Transmembrane helix</keyword>
<dbReference type="Gene3D" id="3.40.50.300">
    <property type="entry name" value="P-loop containing nucleotide triphosphate hydrolases"/>
    <property type="match status" value="2"/>
</dbReference>
<dbReference type="CDD" id="cd17963">
    <property type="entry name" value="DEADc_DDX19_DDX25"/>
    <property type="match status" value="1"/>
</dbReference>
<dbReference type="InterPro" id="IPR014001">
    <property type="entry name" value="Helicase_ATP-bd"/>
</dbReference>
<dbReference type="PROSITE" id="PS00039">
    <property type="entry name" value="DEAD_ATP_HELICASE"/>
    <property type="match status" value="1"/>
</dbReference>
<feature type="compositionally biased region" description="Polar residues" evidence="13">
    <location>
        <begin position="8"/>
        <end position="24"/>
    </location>
</feature>
<keyword evidence="12" id="KW-0256">Endoplasmic reticulum</keyword>
<evidence type="ECO:0000256" key="1">
    <source>
        <dbReference type="ARBA" id="ARBA00004141"/>
    </source>
</evidence>
<keyword evidence="18" id="KW-1185">Reference proteome</keyword>
<dbReference type="EC" id="2.1.1.100" evidence="12"/>
<name>A0A2X0MJW2_9BASI</name>
<organism evidence="17 18">
    <name type="scientific">Microbotryum silenes-dioicae</name>
    <dbReference type="NCBI Taxonomy" id="796604"/>
    <lineage>
        <taxon>Eukaryota</taxon>
        <taxon>Fungi</taxon>
        <taxon>Dikarya</taxon>
        <taxon>Basidiomycota</taxon>
        <taxon>Pucciniomycotina</taxon>
        <taxon>Microbotryomycetes</taxon>
        <taxon>Microbotryales</taxon>
        <taxon>Microbotryaceae</taxon>
        <taxon>Microbotryum</taxon>
    </lineage>
</organism>
<evidence type="ECO:0000256" key="2">
    <source>
        <dbReference type="ARBA" id="ARBA00022692"/>
    </source>
</evidence>
<gene>
    <name evidence="17" type="primary">BQ5605_C002g01175</name>
    <name evidence="17" type="ORF">BQ5605_C002G01175</name>
</gene>
<comment type="subcellular location">
    <subcellularLocation>
        <location evidence="12">Endoplasmic reticulum membrane</location>
        <topology evidence="12">Multi-pass membrane protein</topology>
    </subcellularLocation>
    <subcellularLocation>
        <location evidence="1">Membrane</location>
        <topology evidence="1">Multi-pass membrane protein</topology>
    </subcellularLocation>
</comment>
<evidence type="ECO:0000256" key="5">
    <source>
        <dbReference type="ARBA" id="ARBA00022806"/>
    </source>
</evidence>
<dbReference type="InterPro" id="IPR000629">
    <property type="entry name" value="RNA-helicase_DEAD-box_CS"/>
</dbReference>
<dbReference type="InterPro" id="IPR011545">
    <property type="entry name" value="DEAD/DEAH_box_helicase_dom"/>
</dbReference>
<reference evidence="17 18" key="1">
    <citation type="submission" date="2016-11" db="EMBL/GenBank/DDBJ databases">
        <authorList>
            <person name="Jaros S."/>
            <person name="Januszkiewicz K."/>
            <person name="Wedrychowicz H."/>
        </authorList>
    </citation>
    <scope>NUCLEOTIDE SEQUENCE [LARGE SCALE GENOMIC DNA]</scope>
</reference>
<dbReference type="Pfam" id="PF00270">
    <property type="entry name" value="DEAD"/>
    <property type="match status" value="1"/>
</dbReference>
<keyword evidence="3" id="KW-0547">Nucleotide-binding</keyword>
<feature type="region of interest" description="Disordered" evidence="13">
    <location>
        <begin position="1"/>
        <end position="61"/>
    </location>
</feature>
<evidence type="ECO:0000256" key="13">
    <source>
        <dbReference type="SAM" id="MobiDB-lite"/>
    </source>
</evidence>
<keyword evidence="2" id="KW-0812">Transmembrane</keyword>
<feature type="short sequence motif" description="Q motif" evidence="11">
    <location>
        <begin position="94"/>
        <end position="122"/>
    </location>
</feature>
<dbReference type="GO" id="GO:0003724">
    <property type="term" value="F:RNA helicase activity"/>
    <property type="evidence" value="ECO:0007669"/>
    <property type="project" value="UniProtKB-EC"/>
</dbReference>
<evidence type="ECO:0000313" key="18">
    <source>
        <dbReference type="Proteomes" id="UP000249464"/>
    </source>
</evidence>
<keyword evidence="6" id="KW-0067">ATP-binding</keyword>
<keyword evidence="9" id="KW-0472">Membrane</keyword>
<proteinExistence type="inferred from homology"/>
<dbReference type="Pfam" id="PF00271">
    <property type="entry name" value="Helicase_C"/>
    <property type="match status" value="1"/>
</dbReference>
<dbReference type="GO" id="GO:0004671">
    <property type="term" value="F:protein C-terminal S-isoprenylcysteine carboxyl O-methyltransferase activity"/>
    <property type="evidence" value="ECO:0007669"/>
    <property type="project" value="UniProtKB-EC"/>
</dbReference>
<protein>
    <recommendedName>
        <fullName evidence="12">Protein-S-isoprenylcysteine O-methyltransferase</fullName>
        <ecNumber evidence="12">2.1.1.100</ecNumber>
    </recommendedName>
</protein>
<dbReference type="InterPro" id="IPR014014">
    <property type="entry name" value="RNA_helicase_DEAD_Q_motif"/>
</dbReference>
<dbReference type="SUPFAM" id="SSF52540">
    <property type="entry name" value="P-loop containing nucleoside triphosphate hydrolases"/>
    <property type="match status" value="1"/>
</dbReference>
<comment type="catalytic activity">
    <reaction evidence="10">
        <text>ATP + H2O = ADP + phosphate + H(+)</text>
        <dbReference type="Rhea" id="RHEA:13065"/>
        <dbReference type="ChEBI" id="CHEBI:15377"/>
        <dbReference type="ChEBI" id="CHEBI:15378"/>
        <dbReference type="ChEBI" id="CHEBI:30616"/>
        <dbReference type="ChEBI" id="CHEBI:43474"/>
        <dbReference type="ChEBI" id="CHEBI:456216"/>
        <dbReference type="EC" id="3.6.4.13"/>
    </reaction>
</comment>
<dbReference type="GO" id="GO:0016887">
    <property type="term" value="F:ATP hydrolysis activity"/>
    <property type="evidence" value="ECO:0007669"/>
    <property type="project" value="RHEA"/>
</dbReference>
<dbReference type="GO" id="GO:0005789">
    <property type="term" value="C:endoplasmic reticulum membrane"/>
    <property type="evidence" value="ECO:0007669"/>
    <property type="project" value="UniProtKB-SubCell"/>
</dbReference>
<dbReference type="PROSITE" id="PS51195">
    <property type="entry name" value="Q_MOTIF"/>
    <property type="match status" value="1"/>
</dbReference>
<dbReference type="CDD" id="cd18787">
    <property type="entry name" value="SF2_C_DEAD"/>
    <property type="match status" value="1"/>
</dbReference>
<feature type="domain" description="Helicase C-terminal" evidence="15">
    <location>
        <begin position="367"/>
        <end position="518"/>
    </location>
</feature>
<dbReference type="SMART" id="SM00490">
    <property type="entry name" value="HELICc"/>
    <property type="match status" value="1"/>
</dbReference>
<evidence type="ECO:0000256" key="9">
    <source>
        <dbReference type="ARBA" id="ARBA00023136"/>
    </source>
</evidence>
<sequence>MASDAVASLSSRLSKLDPTANSVDAASSPPAAPATPQVDEQDTAPTVAQGDQETAPEPAPVPKASQLLENLQHEVQVTLADQQQDPNSPLFSAKTFEDLNLHPNLLKGVYKLGFQKPSKIQERALPLLLQNPPRNMIGQSQSGTGKTAAFALTMLSRIDMELKKPQVRLYATLSLAAICLSPARELALQTLTVVQRMGEYTPVECFAAVKDSFDRRMPPIQAQVIVGTPGTIMDAIRHRILDCSEIKVFVLDEADNLLDLGSMADQSSSVKNAVIKSARTPPQLVLFSATFTDTVRTFAVRFAPNANEIRLKQEEVALDAIKQFFMDCRDEQHKYEVLVELYNLLTIGQSIIFVAVSGNPRTLPCAPLNALLNRSPNFFRSQRRDTSDEISRRMTAEGHAVASLTGQLTPEERDAVMESFRDGKTKVLMATNVIARGLDVMQVNMVVNYDLPVDGQGRPEPQTYIHRIGRTGRFGRQGVSINFVHDRKSFKIMEDIRNAVGKPIVRVDTSDFEQMEKGAFGRRILPRGGEHRQGKKKARASLCLARAGHVKESVFAVNLCASTRRLLSSQFLQQLIEPQPRITMSLEMSAENDLHRRPNAGPDPDMSPEPLSAEPPTGLTSPPPHESTSTSNGETHGETHLKHHPSHRVGPSFPLTSFESTPHNVACFAFCLGAVWSVGFTRLVIYWLHPTERSWPLWFTLDSTHLPAQSLLSACTSPMLALYLSCWAMFHLLEFVVTSMYNPGKLSVSSFLLNNGSPYHVAHAFGILEHILEEAYLPPKWRAFKHLGWIMVAGWVLLMGGQILRSFAMISAAQNFSHVIQIKKRDDHSLVETGIYAWSRHPSYAGFCWWALGTQIMLTNPIATLAFTHVLLSFFAARIEAEEKYLVKFFGDDYISYRKRVPTRIIFIS</sequence>
<evidence type="ECO:0000259" key="15">
    <source>
        <dbReference type="PROSITE" id="PS51194"/>
    </source>
</evidence>
<dbReference type="Pfam" id="PF04140">
    <property type="entry name" value="ICMT"/>
    <property type="match status" value="1"/>
</dbReference>
<keyword evidence="5" id="KW-0347">Helicase</keyword>
<dbReference type="SMART" id="SM00487">
    <property type="entry name" value="DEXDc"/>
    <property type="match status" value="1"/>
</dbReference>
<dbReference type="GO" id="GO:0005524">
    <property type="term" value="F:ATP binding"/>
    <property type="evidence" value="ECO:0007669"/>
    <property type="project" value="UniProtKB-KW"/>
</dbReference>
<evidence type="ECO:0000256" key="4">
    <source>
        <dbReference type="ARBA" id="ARBA00022801"/>
    </source>
</evidence>
<keyword evidence="12" id="KW-0489">Methyltransferase</keyword>
<feature type="compositionally biased region" description="Polar residues" evidence="13">
    <location>
        <begin position="43"/>
        <end position="52"/>
    </location>
</feature>
<dbReference type="EMBL" id="FQNC01000041">
    <property type="protein sequence ID" value="SGY30683.1"/>
    <property type="molecule type" value="Genomic_DNA"/>
</dbReference>
<dbReference type="STRING" id="796604.A0A2X0MJW2"/>
<evidence type="ECO:0000313" key="17">
    <source>
        <dbReference type="EMBL" id="SGY30683.1"/>
    </source>
</evidence>